<dbReference type="Proteomes" id="UP001597131">
    <property type="component" value="Unassembled WGS sequence"/>
</dbReference>
<keyword evidence="1" id="KW-1133">Transmembrane helix</keyword>
<feature type="transmembrane region" description="Helical" evidence="1">
    <location>
        <begin position="228"/>
        <end position="251"/>
    </location>
</feature>
<name>A0ABW3NPY2_9FLAO</name>
<feature type="transmembrane region" description="Helical" evidence="1">
    <location>
        <begin position="91"/>
        <end position="117"/>
    </location>
</feature>
<feature type="transmembrane region" description="Helical" evidence="1">
    <location>
        <begin position="286"/>
        <end position="307"/>
    </location>
</feature>
<gene>
    <name evidence="2" type="ORF">ACFQ3Q_08135</name>
</gene>
<evidence type="ECO:0000256" key="1">
    <source>
        <dbReference type="SAM" id="Phobius"/>
    </source>
</evidence>
<evidence type="ECO:0000313" key="3">
    <source>
        <dbReference type="Proteomes" id="UP001597131"/>
    </source>
</evidence>
<accession>A0ABW3NPY2</accession>
<dbReference type="InterPro" id="IPR038770">
    <property type="entry name" value="Na+/solute_symporter_sf"/>
</dbReference>
<dbReference type="PANTHER" id="PTHR18640:SF5">
    <property type="entry name" value="SODIUM_BILE ACID COTRANSPORTER 7"/>
    <property type="match status" value="1"/>
</dbReference>
<dbReference type="EMBL" id="JBHTLI010000001">
    <property type="protein sequence ID" value="MFD1095713.1"/>
    <property type="molecule type" value="Genomic_DNA"/>
</dbReference>
<feature type="transmembrane region" description="Helical" evidence="1">
    <location>
        <begin position="31"/>
        <end position="50"/>
    </location>
</feature>
<dbReference type="PANTHER" id="PTHR18640">
    <property type="entry name" value="SOLUTE CARRIER FAMILY 10 MEMBER 7"/>
    <property type="match status" value="1"/>
</dbReference>
<feature type="transmembrane region" description="Helical" evidence="1">
    <location>
        <begin position="62"/>
        <end position="85"/>
    </location>
</feature>
<dbReference type="RefSeq" id="WP_380744682.1">
    <property type="nucleotide sequence ID" value="NZ_JBHTLI010000001.1"/>
</dbReference>
<comment type="caution">
    <text evidence="2">The sequence shown here is derived from an EMBL/GenBank/DDBJ whole genome shotgun (WGS) entry which is preliminary data.</text>
</comment>
<dbReference type="Pfam" id="PF13593">
    <property type="entry name" value="SBF_like"/>
    <property type="match status" value="1"/>
</dbReference>
<keyword evidence="1" id="KW-0812">Transmembrane</keyword>
<proteinExistence type="predicted"/>
<dbReference type="InterPro" id="IPR016833">
    <property type="entry name" value="Put_Na-Bile_cotransptr"/>
</dbReference>
<reference evidence="3" key="1">
    <citation type="journal article" date="2019" name="Int. J. Syst. Evol. Microbiol.">
        <title>The Global Catalogue of Microorganisms (GCM) 10K type strain sequencing project: providing services to taxonomists for standard genome sequencing and annotation.</title>
        <authorList>
            <consortium name="The Broad Institute Genomics Platform"/>
            <consortium name="The Broad Institute Genome Sequencing Center for Infectious Disease"/>
            <person name="Wu L."/>
            <person name="Ma J."/>
        </authorList>
    </citation>
    <scope>NUCLEOTIDE SEQUENCE [LARGE SCALE GENOMIC DNA]</scope>
    <source>
        <strain evidence="3">CCUG 64793</strain>
    </source>
</reference>
<protein>
    <submittedName>
        <fullName evidence="2">Bile acid:sodium symporter family protein</fullName>
    </submittedName>
</protein>
<feature type="transmembrane region" description="Helical" evidence="1">
    <location>
        <begin position="197"/>
        <end position="216"/>
    </location>
</feature>
<keyword evidence="3" id="KW-1185">Reference proteome</keyword>
<evidence type="ECO:0000313" key="2">
    <source>
        <dbReference type="EMBL" id="MFD1095713.1"/>
    </source>
</evidence>
<organism evidence="2 3">
    <name type="scientific">Salegentibacter chungangensis</name>
    <dbReference type="NCBI Taxonomy" id="1335724"/>
    <lineage>
        <taxon>Bacteria</taxon>
        <taxon>Pseudomonadati</taxon>
        <taxon>Bacteroidota</taxon>
        <taxon>Flavobacteriia</taxon>
        <taxon>Flavobacteriales</taxon>
        <taxon>Flavobacteriaceae</taxon>
        <taxon>Salegentibacter</taxon>
    </lineage>
</organism>
<sequence>MKFNGFISALFLAIVVAYFLPQGTEILPLKTITDIGIGLIFFFYGLKLSPHEFREGLMNYKVHILVQASTFVLFPILTLLCLPFFEKGVESQLWIALFFLGTLPSTVSSSIVMVSLARGNLPTAIFNASLSGLLGIVMTPLWLSFFLKSTTDFQFLDVILKLCWQIVFPLIIGLLLQKIWGHFARKHSKKLGLLDKTTITLIVYSSFSNSFTSGVFTSVDPLDLAKLVIIVVILFFLVYFGIGAFCNLMGYNIKDKITSQFCGTKKSLVHGSVMVKVIFGNSANTGLLLLPVMLFHSLQLLIIAFFAEKYGHREDN</sequence>
<keyword evidence="1" id="KW-0472">Membrane</keyword>
<dbReference type="PIRSF" id="PIRSF026166">
    <property type="entry name" value="UCP026166"/>
    <property type="match status" value="1"/>
</dbReference>
<dbReference type="Gene3D" id="1.20.1530.20">
    <property type="match status" value="1"/>
</dbReference>
<feature type="transmembrane region" description="Helical" evidence="1">
    <location>
        <begin position="124"/>
        <end position="146"/>
    </location>
</feature>
<feature type="transmembrane region" description="Helical" evidence="1">
    <location>
        <begin position="158"/>
        <end position="176"/>
    </location>
</feature>